<dbReference type="PANTHER" id="PTHR48111:SF1">
    <property type="entry name" value="TWO-COMPONENT RESPONSE REGULATOR ORR33"/>
    <property type="match status" value="1"/>
</dbReference>
<dbReference type="InterPro" id="IPR036388">
    <property type="entry name" value="WH-like_DNA-bd_sf"/>
</dbReference>
<keyword evidence="2" id="KW-0902">Two-component regulatory system</keyword>
<organism evidence="8">
    <name type="scientific">freshwater metagenome</name>
    <dbReference type="NCBI Taxonomy" id="449393"/>
    <lineage>
        <taxon>unclassified sequences</taxon>
        <taxon>metagenomes</taxon>
        <taxon>ecological metagenomes</taxon>
    </lineage>
</organism>
<keyword evidence="3" id="KW-0805">Transcription regulation</keyword>
<dbReference type="Gene3D" id="1.10.10.10">
    <property type="entry name" value="Winged helix-like DNA-binding domain superfamily/Winged helix DNA-binding domain"/>
    <property type="match status" value="1"/>
</dbReference>
<keyword evidence="1" id="KW-0597">Phosphoprotein</keyword>
<dbReference type="CDD" id="cd17574">
    <property type="entry name" value="REC_OmpR"/>
    <property type="match status" value="1"/>
</dbReference>
<dbReference type="EMBL" id="CAFBNE010000063">
    <property type="protein sequence ID" value="CAB4957144.1"/>
    <property type="molecule type" value="Genomic_DNA"/>
</dbReference>
<gene>
    <name evidence="8" type="ORF">UFOPK3772_01948</name>
</gene>
<evidence type="ECO:0000256" key="4">
    <source>
        <dbReference type="ARBA" id="ARBA00023125"/>
    </source>
</evidence>
<sequence>MSETILIIEDDDDLRCIASIALIEAGYKVLEAPDGARGVDAFHAHQPDLVVLDIGLGSIDGIEVCRRLRAVASTPIVFLTSRADEVDQLVGFAAGADDYVTKPFSPKLMVARVGTVLRRGPGEVTKTRYEAGPIAVDTQERSAIVAGTELDLTRTEFDLLAMLIEHPRRVATRDVLLEGVWGSWYGDDHVVEVHMSRLRRKVREAGGPRIGIAVRGVGYKLGVSAESARRDRDTDNAR</sequence>
<dbReference type="InterPro" id="IPR001789">
    <property type="entry name" value="Sig_transdc_resp-reg_receiver"/>
</dbReference>
<dbReference type="GO" id="GO:0000976">
    <property type="term" value="F:transcription cis-regulatory region binding"/>
    <property type="evidence" value="ECO:0007669"/>
    <property type="project" value="TreeGrafter"/>
</dbReference>
<proteinExistence type="predicted"/>
<dbReference type="InterPro" id="IPR011006">
    <property type="entry name" value="CheY-like_superfamily"/>
</dbReference>
<dbReference type="GO" id="GO:0006355">
    <property type="term" value="P:regulation of DNA-templated transcription"/>
    <property type="evidence" value="ECO:0007669"/>
    <property type="project" value="InterPro"/>
</dbReference>
<evidence type="ECO:0000256" key="5">
    <source>
        <dbReference type="ARBA" id="ARBA00023163"/>
    </source>
</evidence>
<name>A0A6J7KTY9_9ZZZZ</name>
<dbReference type="Gene3D" id="3.40.50.2300">
    <property type="match status" value="1"/>
</dbReference>
<dbReference type="PROSITE" id="PS51755">
    <property type="entry name" value="OMPR_PHOB"/>
    <property type="match status" value="1"/>
</dbReference>
<reference evidence="8" key="1">
    <citation type="submission" date="2020-05" db="EMBL/GenBank/DDBJ databases">
        <authorList>
            <person name="Chiriac C."/>
            <person name="Salcher M."/>
            <person name="Ghai R."/>
            <person name="Kavagutti S V."/>
        </authorList>
    </citation>
    <scope>NUCLEOTIDE SEQUENCE</scope>
</reference>
<dbReference type="InterPro" id="IPR039420">
    <property type="entry name" value="WalR-like"/>
</dbReference>
<dbReference type="GO" id="GO:0032993">
    <property type="term" value="C:protein-DNA complex"/>
    <property type="evidence" value="ECO:0007669"/>
    <property type="project" value="TreeGrafter"/>
</dbReference>
<dbReference type="SUPFAM" id="SSF52172">
    <property type="entry name" value="CheY-like"/>
    <property type="match status" value="1"/>
</dbReference>
<evidence type="ECO:0000259" key="6">
    <source>
        <dbReference type="PROSITE" id="PS50110"/>
    </source>
</evidence>
<dbReference type="GO" id="GO:0000156">
    <property type="term" value="F:phosphorelay response regulator activity"/>
    <property type="evidence" value="ECO:0007669"/>
    <property type="project" value="TreeGrafter"/>
</dbReference>
<evidence type="ECO:0000259" key="7">
    <source>
        <dbReference type="PROSITE" id="PS51755"/>
    </source>
</evidence>
<dbReference type="GO" id="GO:0005829">
    <property type="term" value="C:cytosol"/>
    <property type="evidence" value="ECO:0007669"/>
    <property type="project" value="TreeGrafter"/>
</dbReference>
<dbReference type="SMART" id="SM00448">
    <property type="entry name" value="REC"/>
    <property type="match status" value="1"/>
</dbReference>
<keyword evidence="4" id="KW-0238">DNA-binding</keyword>
<dbReference type="Pfam" id="PF00072">
    <property type="entry name" value="Response_reg"/>
    <property type="match status" value="1"/>
</dbReference>
<evidence type="ECO:0000313" key="8">
    <source>
        <dbReference type="EMBL" id="CAB4957144.1"/>
    </source>
</evidence>
<dbReference type="Pfam" id="PF00486">
    <property type="entry name" value="Trans_reg_C"/>
    <property type="match status" value="1"/>
</dbReference>
<accession>A0A6J7KTY9</accession>
<evidence type="ECO:0000256" key="1">
    <source>
        <dbReference type="ARBA" id="ARBA00022553"/>
    </source>
</evidence>
<feature type="domain" description="OmpR/PhoB-type" evidence="7">
    <location>
        <begin position="126"/>
        <end position="223"/>
    </location>
</feature>
<dbReference type="PROSITE" id="PS50110">
    <property type="entry name" value="RESPONSE_REGULATORY"/>
    <property type="match status" value="1"/>
</dbReference>
<evidence type="ECO:0000256" key="2">
    <source>
        <dbReference type="ARBA" id="ARBA00023012"/>
    </source>
</evidence>
<dbReference type="InterPro" id="IPR001867">
    <property type="entry name" value="OmpR/PhoB-type_DNA-bd"/>
</dbReference>
<evidence type="ECO:0000256" key="3">
    <source>
        <dbReference type="ARBA" id="ARBA00023015"/>
    </source>
</evidence>
<dbReference type="AlphaFoldDB" id="A0A6J7KTY9"/>
<dbReference type="Gene3D" id="6.10.250.690">
    <property type="match status" value="1"/>
</dbReference>
<protein>
    <submittedName>
        <fullName evidence="8">Unannotated protein</fullName>
    </submittedName>
</protein>
<dbReference type="CDD" id="cd00383">
    <property type="entry name" value="trans_reg_C"/>
    <property type="match status" value="1"/>
</dbReference>
<feature type="domain" description="Response regulatory" evidence="6">
    <location>
        <begin position="4"/>
        <end position="117"/>
    </location>
</feature>
<dbReference type="SMART" id="SM00862">
    <property type="entry name" value="Trans_reg_C"/>
    <property type="match status" value="1"/>
</dbReference>
<dbReference type="PANTHER" id="PTHR48111">
    <property type="entry name" value="REGULATOR OF RPOS"/>
    <property type="match status" value="1"/>
</dbReference>
<keyword evidence="5" id="KW-0804">Transcription</keyword>